<reference evidence="2" key="1">
    <citation type="submission" date="2022-01" db="EMBL/GenBank/DDBJ databases">
        <title>Paenibacillus spongiae sp. nov., isolated from marine sponge.</title>
        <authorList>
            <person name="Li Z."/>
            <person name="Zhang M."/>
        </authorList>
    </citation>
    <scope>NUCLEOTIDE SEQUENCE</scope>
    <source>
        <strain evidence="2">PHS-Z3</strain>
    </source>
</reference>
<feature type="domain" description="Xylose isomerase-like TIM barrel" evidence="1">
    <location>
        <begin position="35"/>
        <end position="269"/>
    </location>
</feature>
<dbReference type="SUPFAM" id="SSF51658">
    <property type="entry name" value="Xylose isomerase-like"/>
    <property type="match status" value="1"/>
</dbReference>
<dbReference type="Proteomes" id="UP001057877">
    <property type="component" value="Chromosome"/>
</dbReference>
<proteinExistence type="predicted"/>
<keyword evidence="2" id="KW-0413">Isomerase</keyword>
<dbReference type="PANTHER" id="PTHR12110:SF21">
    <property type="entry name" value="XYLOSE ISOMERASE-LIKE TIM BARREL DOMAIN-CONTAINING PROTEIN"/>
    <property type="match status" value="1"/>
</dbReference>
<evidence type="ECO:0000259" key="1">
    <source>
        <dbReference type="Pfam" id="PF01261"/>
    </source>
</evidence>
<organism evidence="2 3">
    <name type="scientific">Paenibacillus spongiae</name>
    <dbReference type="NCBI Taxonomy" id="2909671"/>
    <lineage>
        <taxon>Bacteria</taxon>
        <taxon>Bacillati</taxon>
        <taxon>Bacillota</taxon>
        <taxon>Bacilli</taxon>
        <taxon>Bacillales</taxon>
        <taxon>Paenibacillaceae</taxon>
        <taxon>Paenibacillus</taxon>
    </lineage>
</organism>
<protein>
    <submittedName>
        <fullName evidence="2">Sugar phosphate isomerase/epimerase</fullName>
    </submittedName>
</protein>
<gene>
    <name evidence="2" type="ORF">L1F29_29965</name>
</gene>
<dbReference type="Pfam" id="PF01261">
    <property type="entry name" value="AP_endonuc_2"/>
    <property type="match status" value="1"/>
</dbReference>
<dbReference type="PANTHER" id="PTHR12110">
    <property type="entry name" value="HYDROXYPYRUVATE ISOMERASE"/>
    <property type="match status" value="1"/>
</dbReference>
<evidence type="ECO:0000313" key="2">
    <source>
        <dbReference type="EMBL" id="UVI29595.1"/>
    </source>
</evidence>
<dbReference type="RefSeq" id="WP_258385684.1">
    <property type="nucleotide sequence ID" value="NZ_CP091430.1"/>
</dbReference>
<dbReference type="Gene3D" id="3.20.20.150">
    <property type="entry name" value="Divalent-metal-dependent TIM barrel enzymes"/>
    <property type="match status" value="1"/>
</dbReference>
<name>A0ABY5SAN9_9BACL</name>
<dbReference type="EMBL" id="CP091430">
    <property type="protein sequence ID" value="UVI29595.1"/>
    <property type="molecule type" value="Genomic_DNA"/>
</dbReference>
<dbReference type="InterPro" id="IPR050312">
    <property type="entry name" value="IolE/XylAMocC-like"/>
</dbReference>
<sequence>MRLGGPLFENVSDPAQWIEALQRQGYTAAYCPELDVEDEPVLQAYVDAAREANIVIAEVGAWSNPISPDDEIRSKAIAYCKQRLALADRVGARCCVNIAGSRSSRWAGPHPDNLSADTFALIVDTVREIIDSVKPTRSFYALETMQWVFPDSADNYVRLVHAIDRPQFAVHLDPVNLISSPQLYFNNAALIKECFDKLGPYIKSCHAKDLLLDDTLTVIHLDETIPGKGALHYPTFLRELSKLDPDTPLMLEHLSTPEDYKAAAAYIRSAARDLELQA</sequence>
<accession>A0ABY5SAN9</accession>
<keyword evidence="3" id="KW-1185">Reference proteome</keyword>
<dbReference type="GO" id="GO:0016853">
    <property type="term" value="F:isomerase activity"/>
    <property type="evidence" value="ECO:0007669"/>
    <property type="project" value="UniProtKB-KW"/>
</dbReference>
<dbReference type="InterPro" id="IPR036237">
    <property type="entry name" value="Xyl_isomerase-like_sf"/>
</dbReference>
<dbReference type="InterPro" id="IPR013022">
    <property type="entry name" value="Xyl_isomerase-like_TIM-brl"/>
</dbReference>
<evidence type="ECO:0000313" key="3">
    <source>
        <dbReference type="Proteomes" id="UP001057877"/>
    </source>
</evidence>